<comment type="caution">
    <text evidence="5">The sequence shown here is derived from an EMBL/GenBank/DDBJ whole genome shotgun (WGS) entry which is preliminary data.</text>
</comment>
<proteinExistence type="predicted"/>
<reference evidence="5 6" key="1">
    <citation type="submission" date="2019-04" db="EMBL/GenBank/DDBJ databases">
        <title>The sequence and de novo assembly of Takifugu bimaculatus genome using PacBio and Hi-C technologies.</title>
        <authorList>
            <person name="Xu P."/>
            <person name="Liu B."/>
            <person name="Zhou Z."/>
        </authorList>
    </citation>
    <scope>NUCLEOTIDE SEQUENCE [LARGE SCALE GENOMIC DNA]</scope>
    <source>
        <strain evidence="5">TB-2018</strain>
        <tissue evidence="5">Muscle</tissue>
    </source>
</reference>
<dbReference type="InterPro" id="IPR050918">
    <property type="entry name" value="CNF-like_PLA2_Inhibitor"/>
</dbReference>
<gene>
    <name evidence="5" type="ORF">fugu_009915</name>
</gene>
<dbReference type="Pfam" id="PF00021">
    <property type="entry name" value="UPAR_LY6"/>
    <property type="match status" value="2"/>
</dbReference>
<keyword evidence="6" id="KW-1185">Reference proteome</keyword>
<feature type="domain" description="UPAR/Ly6" evidence="4">
    <location>
        <begin position="19"/>
        <end position="110"/>
    </location>
</feature>
<keyword evidence="3" id="KW-0732">Signal</keyword>
<dbReference type="InterPro" id="IPR016054">
    <property type="entry name" value="LY6_UPA_recep-like"/>
</dbReference>
<dbReference type="SMART" id="SM00134">
    <property type="entry name" value="LU"/>
    <property type="match status" value="2"/>
</dbReference>
<evidence type="ECO:0000313" key="5">
    <source>
        <dbReference type="EMBL" id="TNN02428.1"/>
    </source>
</evidence>
<dbReference type="EMBL" id="SWLE01000002">
    <property type="protein sequence ID" value="TNN02428.1"/>
    <property type="molecule type" value="Genomic_DNA"/>
</dbReference>
<evidence type="ECO:0000259" key="4">
    <source>
        <dbReference type="SMART" id="SM00134"/>
    </source>
</evidence>
<dbReference type="SUPFAM" id="SSF57302">
    <property type="entry name" value="Snake toxin-like"/>
    <property type="match status" value="2"/>
</dbReference>
<organism evidence="5 6">
    <name type="scientific">Takifugu bimaculatus</name>
    <dbReference type="NCBI Taxonomy" id="433685"/>
    <lineage>
        <taxon>Eukaryota</taxon>
        <taxon>Metazoa</taxon>
        <taxon>Chordata</taxon>
        <taxon>Craniata</taxon>
        <taxon>Vertebrata</taxon>
        <taxon>Euteleostomi</taxon>
        <taxon>Actinopterygii</taxon>
        <taxon>Neopterygii</taxon>
        <taxon>Teleostei</taxon>
        <taxon>Neoteleostei</taxon>
        <taxon>Acanthomorphata</taxon>
        <taxon>Eupercaria</taxon>
        <taxon>Tetraodontiformes</taxon>
        <taxon>Tetradontoidea</taxon>
        <taxon>Tetraodontidae</taxon>
        <taxon>Takifugu</taxon>
    </lineage>
</organism>
<accession>A0A4Z2CDT8</accession>
<evidence type="ECO:0000256" key="1">
    <source>
        <dbReference type="ARBA" id="ARBA00004613"/>
    </source>
</evidence>
<dbReference type="InterPro" id="IPR045860">
    <property type="entry name" value="Snake_toxin-like_sf"/>
</dbReference>
<dbReference type="PANTHER" id="PTHR20914">
    <property type="entry name" value="LY6/PLAUR DOMAIN-CONTAINING PROTEIN 8"/>
    <property type="match status" value="1"/>
</dbReference>
<protein>
    <recommendedName>
        <fullName evidence="4">UPAR/Ly6 domain-containing protein</fullName>
    </recommendedName>
</protein>
<dbReference type="PANTHER" id="PTHR20914:SF9">
    <property type="entry name" value="COILED, ISOFORM A"/>
    <property type="match status" value="1"/>
</dbReference>
<evidence type="ECO:0000313" key="6">
    <source>
        <dbReference type="Proteomes" id="UP000516260"/>
    </source>
</evidence>
<keyword evidence="2" id="KW-0964">Secreted</keyword>
<feature type="chain" id="PRO_5021316226" description="UPAR/Ly6 domain-containing protein" evidence="3">
    <location>
        <begin position="19"/>
        <end position="207"/>
    </location>
</feature>
<feature type="signal peptide" evidence="3">
    <location>
        <begin position="1"/>
        <end position="18"/>
    </location>
</feature>
<comment type="subcellular location">
    <subcellularLocation>
        <location evidence="1">Secreted</location>
    </subcellularLocation>
</comment>
<dbReference type="Gene3D" id="2.10.60.10">
    <property type="entry name" value="CD59"/>
    <property type="match status" value="2"/>
</dbReference>
<sequence>MFHFILIVGFVLLPKVATLKCYECLAAGDCNKVEKQCPASSSRCEAMRVTSYVGSAKAAEVNLKSCSEPEQCIEGSINFGISRTVMTSKCCSSDLCNTQSAPEPIPLSIPNGKKCYTCNAKSCKVTLNCEGSEDHCISTSVTFGGQKMTMKGCASKRICANTNNKQLVENIGADLSCCQGNYCNGAGSTSASLLLLVAPLIPLMIFS</sequence>
<evidence type="ECO:0000256" key="2">
    <source>
        <dbReference type="ARBA" id="ARBA00022525"/>
    </source>
</evidence>
<evidence type="ECO:0000256" key="3">
    <source>
        <dbReference type="SAM" id="SignalP"/>
    </source>
</evidence>
<dbReference type="GO" id="GO:0005576">
    <property type="term" value="C:extracellular region"/>
    <property type="evidence" value="ECO:0007669"/>
    <property type="project" value="UniProtKB-SubCell"/>
</dbReference>
<dbReference type="AlphaFoldDB" id="A0A4Z2CDT8"/>
<dbReference type="Proteomes" id="UP000516260">
    <property type="component" value="Chromosome 10"/>
</dbReference>
<name>A0A4Z2CDT8_9TELE</name>
<feature type="domain" description="UPAR/Ly6" evidence="4">
    <location>
        <begin position="114"/>
        <end position="198"/>
    </location>
</feature>